<name>A0ABR8DM61_9NOSO</name>
<protein>
    <recommendedName>
        <fullName evidence="3">Transposase</fullName>
    </recommendedName>
</protein>
<sequence>MQVNDIQSLALESLILLVVTHIDEPDADSRPSWSILTFSTAFLKTYFRRKSFPVALGKIKENFDSEGHYLWLCEPMQQGINANYIKFKIAILNCIVETQFTNYYLNQQQWF</sequence>
<evidence type="ECO:0000313" key="2">
    <source>
        <dbReference type="Proteomes" id="UP000623440"/>
    </source>
</evidence>
<dbReference type="EMBL" id="JACJSI010000019">
    <property type="protein sequence ID" value="MBD2530344.1"/>
    <property type="molecule type" value="Genomic_DNA"/>
</dbReference>
<dbReference type="Proteomes" id="UP000623440">
    <property type="component" value="Unassembled WGS sequence"/>
</dbReference>
<accession>A0ABR8DM61</accession>
<reference evidence="1 2" key="1">
    <citation type="journal article" date="2020" name="ISME J.">
        <title>Comparative genomics reveals insights into cyanobacterial evolution and habitat adaptation.</title>
        <authorList>
            <person name="Chen M.Y."/>
            <person name="Teng W.K."/>
            <person name="Zhao L."/>
            <person name="Hu C.X."/>
            <person name="Zhou Y.K."/>
            <person name="Han B.P."/>
            <person name="Song L.R."/>
            <person name="Shu W.S."/>
        </authorList>
    </citation>
    <scope>NUCLEOTIDE SEQUENCE [LARGE SCALE GENOMIC DNA]</scope>
    <source>
        <strain evidence="1 2">FACHB-838</strain>
    </source>
</reference>
<evidence type="ECO:0008006" key="3">
    <source>
        <dbReference type="Google" id="ProtNLM"/>
    </source>
</evidence>
<keyword evidence="2" id="KW-1185">Reference proteome</keyword>
<organism evidence="1 2">
    <name type="scientific">Nostoc flagelliforme FACHB-838</name>
    <dbReference type="NCBI Taxonomy" id="2692904"/>
    <lineage>
        <taxon>Bacteria</taxon>
        <taxon>Bacillati</taxon>
        <taxon>Cyanobacteriota</taxon>
        <taxon>Cyanophyceae</taxon>
        <taxon>Nostocales</taxon>
        <taxon>Nostocaceae</taxon>
        <taxon>Nostoc</taxon>
    </lineage>
</organism>
<gene>
    <name evidence="1" type="ORF">H6G97_12475</name>
</gene>
<proteinExistence type="predicted"/>
<comment type="caution">
    <text evidence="1">The sequence shown here is derived from an EMBL/GenBank/DDBJ whole genome shotgun (WGS) entry which is preliminary data.</text>
</comment>
<dbReference type="RefSeq" id="WP_190940900.1">
    <property type="nucleotide sequence ID" value="NZ_JACJSI010000019.1"/>
</dbReference>
<evidence type="ECO:0000313" key="1">
    <source>
        <dbReference type="EMBL" id="MBD2530344.1"/>
    </source>
</evidence>